<dbReference type="InterPro" id="IPR000620">
    <property type="entry name" value="EamA_dom"/>
</dbReference>
<name>A0A1M5H3I8_9BACT</name>
<sequence>MHQFDTAGTTVVSFRRGSFPEPRFFYRTITIAGGKLIATASSQSFHLNKPHSPMWILFALLAAVSAAVVTVLSKAGLKDVDSSVAFAIQAVLIILVSWGVVIVQGNTGQLKSIDGRTWTYLIIAGVVTTLSSLFTFKALKMGDASIVNPLERVSLVFAIILAAIFLKEKITWQIAIGAALMVAGALVIAFAKK</sequence>
<dbReference type="Proteomes" id="UP000184368">
    <property type="component" value="Unassembled WGS sequence"/>
</dbReference>
<reference evidence="3 4" key="1">
    <citation type="submission" date="2016-11" db="EMBL/GenBank/DDBJ databases">
        <authorList>
            <person name="Jaros S."/>
            <person name="Januszkiewicz K."/>
            <person name="Wedrychowicz H."/>
        </authorList>
    </citation>
    <scope>NUCLEOTIDE SEQUENCE [LARGE SCALE GENOMIC DNA]</scope>
    <source>
        <strain evidence="3 4">DSM 26897</strain>
    </source>
</reference>
<dbReference type="PANTHER" id="PTHR22911">
    <property type="entry name" value="ACYL-MALONYL CONDENSING ENZYME-RELATED"/>
    <property type="match status" value="1"/>
</dbReference>
<evidence type="ECO:0000313" key="4">
    <source>
        <dbReference type="Proteomes" id="UP000184368"/>
    </source>
</evidence>
<gene>
    <name evidence="3" type="ORF">SAMN05444008_11814</name>
</gene>
<dbReference type="InterPro" id="IPR037185">
    <property type="entry name" value="EmrE-like"/>
</dbReference>
<dbReference type="STRING" id="1302690.BUE76_03840"/>
<accession>A0A1M5H3I8</accession>
<dbReference type="GO" id="GO:0016020">
    <property type="term" value="C:membrane"/>
    <property type="evidence" value="ECO:0007669"/>
    <property type="project" value="InterPro"/>
</dbReference>
<dbReference type="EMBL" id="FQUO01000018">
    <property type="protein sequence ID" value="SHG10463.1"/>
    <property type="molecule type" value="Genomic_DNA"/>
</dbReference>
<keyword evidence="4" id="KW-1185">Reference proteome</keyword>
<dbReference type="Gene3D" id="1.10.3730.20">
    <property type="match status" value="1"/>
</dbReference>
<feature type="transmembrane region" description="Helical" evidence="1">
    <location>
        <begin position="172"/>
        <end position="191"/>
    </location>
</feature>
<protein>
    <submittedName>
        <fullName evidence="3">Transporter family protein</fullName>
    </submittedName>
</protein>
<proteinExistence type="predicted"/>
<evidence type="ECO:0000313" key="3">
    <source>
        <dbReference type="EMBL" id="SHG10463.1"/>
    </source>
</evidence>
<keyword evidence="1" id="KW-0812">Transmembrane</keyword>
<dbReference type="PANTHER" id="PTHR22911:SF137">
    <property type="entry name" value="SOLUTE CARRIER FAMILY 35 MEMBER G2-RELATED"/>
    <property type="match status" value="1"/>
</dbReference>
<evidence type="ECO:0000259" key="2">
    <source>
        <dbReference type="Pfam" id="PF00892"/>
    </source>
</evidence>
<evidence type="ECO:0000256" key="1">
    <source>
        <dbReference type="SAM" id="Phobius"/>
    </source>
</evidence>
<feature type="transmembrane region" description="Helical" evidence="1">
    <location>
        <begin position="84"/>
        <end position="105"/>
    </location>
</feature>
<feature type="transmembrane region" description="Helical" evidence="1">
    <location>
        <begin position="117"/>
        <end position="138"/>
    </location>
</feature>
<dbReference type="Pfam" id="PF00892">
    <property type="entry name" value="EamA"/>
    <property type="match status" value="1"/>
</dbReference>
<feature type="domain" description="EamA" evidence="2">
    <location>
        <begin position="54"/>
        <end position="189"/>
    </location>
</feature>
<dbReference type="SUPFAM" id="SSF103481">
    <property type="entry name" value="Multidrug resistance efflux transporter EmrE"/>
    <property type="match status" value="1"/>
</dbReference>
<keyword evidence="1" id="KW-0472">Membrane</keyword>
<organism evidence="3 4">
    <name type="scientific">Cnuella takakiae</name>
    <dbReference type="NCBI Taxonomy" id="1302690"/>
    <lineage>
        <taxon>Bacteria</taxon>
        <taxon>Pseudomonadati</taxon>
        <taxon>Bacteroidota</taxon>
        <taxon>Chitinophagia</taxon>
        <taxon>Chitinophagales</taxon>
        <taxon>Chitinophagaceae</taxon>
        <taxon>Cnuella</taxon>
    </lineage>
</organism>
<dbReference type="AlphaFoldDB" id="A0A1M5H3I8"/>
<feature type="transmembrane region" description="Helical" evidence="1">
    <location>
        <begin position="150"/>
        <end position="166"/>
    </location>
</feature>
<keyword evidence="1" id="KW-1133">Transmembrane helix</keyword>
<feature type="transmembrane region" description="Helical" evidence="1">
    <location>
        <begin position="54"/>
        <end position="72"/>
    </location>
</feature>